<protein>
    <recommendedName>
        <fullName evidence="3 13">Telomerase reverse transcriptase</fullName>
        <ecNumber evidence="2 13">2.7.7.49</ecNumber>
    </recommendedName>
    <alternativeName>
        <fullName evidence="13">Telomerase catalytic subunit</fullName>
    </alternativeName>
</protein>
<evidence type="ECO:0000256" key="12">
    <source>
        <dbReference type="ARBA" id="ARBA00048173"/>
    </source>
</evidence>
<comment type="catalytic activity">
    <reaction evidence="12 13">
        <text>DNA(n) + a 2'-deoxyribonucleoside 5'-triphosphate = DNA(n+1) + diphosphate</text>
        <dbReference type="Rhea" id="RHEA:22508"/>
        <dbReference type="Rhea" id="RHEA-COMP:17339"/>
        <dbReference type="Rhea" id="RHEA-COMP:17340"/>
        <dbReference type="ChEBI" id="CHEBI:33019"/>
        <dbReference type="ChEBI" id="CHEBI:61560"/>
        <dbReference type="ChEBI" id="CHEBI:173112"/>
        <dbReference type="EC" id="2.7.7.49"/>
    </reaction>
</comment>
<keyword evidence="6 13" id="KW-0548">Nucleotidyltransferase</keyword>
<keyword evidence="17" id="KW-1185">Reference proteome</keyword>
<evidence type="ECO:0000313" key="17">
    <source>
        <dbReference type="Proteomes" id="UP001280581"/>
    </source>
</evidence>
<accession>A0AAN6LL23</accession>
<keyword evidence="7 13" id="KW-0479">Metal-binding</keyword>
<keyword evidence="9 13" id="KW-0779">Telomere</keyword>
<evidence type="ECO:0000256" key="9">
    <source>
        <dbReference type="ARBA" id="ARBA00022895"/>
    </source>
</evidence>
<organism evidence="16 17">
    <name type="scientific">Pseudopithomyces chartarum</name>
    <dbReference type="NCBI Taxonomy" id="1892770"/>
    <lineage>
        <taxon>Eukaryota</taxon>
        <taxon>Fungi</taxon>
        <taxon>Dikarya</taxon>
        <taxon>Ascomycota</taxon>
        <taxon>Pezizomycotina</taxon>
        <taxon>Dothideomycetes</taxon>
        <taxon>Pleosporomycetidae</taxon>
        <taxon>Pleosporales</taxon>
        <taxon>Massarineae</taxon>
        <taxon>Didymosphaeriaceae</taxon>
        <taxon>Pseudopithomyces</taxon>
    </lineage>
</organism>
<dbReference type="AlphaFoldDB" id="A0AAN6LL23"/>
<dbReference type="InterPro" id="IPR049139">
    <property type="entry name" value="TERT_C"/>
</dbReference>
<dbReference type="SMART" id="SM00975">
    <property type="entry name" value="Telomerase_RBD"/>
    <property type="match status" value="1"/>
</dbReference>
<dbReference type="InterPro" id="IPR000477">
    <property type="entry name" value="RT_dom"/>
</dbReference>
<evidence type="ECO:0000256" key="2">
    <source>
        <dbReference type="ARBA" id="ARBA00012493"/>
    </source>
</evidence>
<dbReference type="InterPro" id="IPR003545">
    <property type="entry name" value="Telomerase_RT"/>
</dbReference>
<comment type="function">
    <text evidence="13">Telomerase is a ribonucleoprotein enzyme essential for the replication of chromosome termini in most eukaryotes. It elongates telomeres. It is a reverse transcriptase that adds simple sequence repeats to chromosome ends by copying a template sequence within the RNA component of the enzyme.</text>
</comment>
<dbReference type="PANTHER" id="PTHR12066:SF0">
    <property type="entry name" value="TELOMERASE REVERSE TRANSCRIPTASE"/>
    <property type="match status" value="1"/>
</dbReference>
<dbReference type="CDD" id="cd01648">
    <property type="entry name" value="TERT"/>
    <property type="match status" value="1"/>
</dbReference>
<dbReference type="GO" id="GO:0046872">
    <property type="term" value="F:metal ion binding"/>
    <property type="evidence" value="ECO:0007669"/>
    <property type="project" value="UniProtKB-KW"/>
</dbReference>
<dbReference type="GO" id="GO:0000781">
    <property type="term" value="C:chromosome, telomeric region"/>
    <property type="evidence" value="ECO:0007669"/>
    <property type="project" value="UniProtKB-SubCell"/>
</dbReference>
<feature type="compositionally biased region" description="Polar residues" evidence="14">
    <location>
        <begin position="128"/>
        <end position="137"/>
    </location>
</feature>
<evidence type="ECO:0000256" key="1">
    <source>
        <dbReference type="ARBA" id="ARBA00008001"/>
    </source>
</evidence>
<evidence type="ECO:0000256" key="4">
    <source>
        <dbReference type="ARBA" id="ARBA00022454"/>
    </source>
</evidence>
<dbReference type="GO" id="GO:0003720">
    <property type="term" value="F:telomerase activity"/>
    <property type="evidence" value="ECO:0007669"/>
    <property type="project" value="InterPro"/>
</dbReference>
<dbReference type="Proteomes" id="UP001280581">
    <property type="component" value="Unassembled WGS sequence"/>
</dbReference>
<evidence type="ECO:0000313" key="16">
    <source>
        <dbReference type="EMBL" id="KAK3197266.1"/>
    </source>
</evidence>
<gene>
    <name evidence="16" type="ORF">GRF29_1536g1189380</name>
</gene>
<evidence type="ECO:0000259" key="15">
    <source>
        <dbReference type="PROSITE" id="PS50878"/>
    </source>
</evidence>
<dbReference type="GO" id="GO:0007004">
    <property type="term" value="P:telomere maintenance via telomerase"/>
    <property type="evidence" value="ECO:0007669"/>
    <property type="project" value="TreeGrafter"/>
</dbReference>
<feature type="compositionally biased region" description="Basic and acidic residues" evidence="14">
    <location>
        <begin position="112"/>
        <end position="127"/>
    </location>
</feature>
<keyword evidence="10 13" id="KW-0695">RNA-directed DNA polymerase</keyword>
<keyword evidence="11 13" id="KW-0539">Nucleus</keyword>
<dbReference type="PRINTS" id="PR01365">
    <property type="entry name" value="TELOMERASERT"/>
</dbReference>
<dbReference type="PROSITE" id="PS50878">
    <property type="entry name" value="RT_POL"/>
    <property type="match status" value="1"/>
</dbReference>
<proteinExistence type="inferred from homology"/>
<evidence type="ECO:0000256" key="5">
    <source>
        <dbReference type="ARBA" id="ARBA00022679"/>
    </source>
</evidence>
<dbReference type="GO" id="GO:0000333">
    <property type="term" value="C:telomerase catalytic core complex"/>
    <property type="evidence" value="ECO:0007669"/>
    <property type="project" value="TreeGrafter"/>
</dbReference>
<dbReference type="Pfam" id="PF00078">
    <property type="entry name" value="RVT_1"/>
    <property type="match status" value="1"/>
</dbReference>
<dbReference type="InterPro" id="IPR021891">
    <property type="entry name" value="Telomerase_RBD"/>
</dbReference>
<reference evidence="16 17" key="1">
    <citation type="submission" date="2021-02" db="EMBL/GenBank/DDBJ databases">
        <title>Genome assembly of Pseudopithomyces chartarum.</title>
        <authorList>
            <person name="Jauregui R."/>
            <person name="Singh J."/>
            <person name="Voisey C."/>
        </authorList>
    </citation>
    <scope>NUCLEOTIDE SEQUENCE [LARGE SCALE GENOMIC DNA]</scope>
    <source>
        <strain evidence="16 17">AGR01</strain>
    </source>
</reference>
<dbReference type="Pfam" id="PF21399">
    <property type="entry name" value="TERT_C"/>
    <property type="match status" value="1"/>
</dbReference>
<feature type="region of interest" description="Disordered" evidence="14">
    <location>
        <begin position="110"/>
        <end position="137"/>
    </location>
</feature>
<evidence type="ECO:0000256" key="8">
    <source>
        <dbReference type="ARBA" id="ARBA00022842"/>
    </source>
</evidence>
<evidence type="ECO:0000256" key="6">
    <source>
        <dbReference type="ARBA" id="ARBA00022695"/>
    </source>
</evidence>
<comment type="subcellular location">
    <subcellularLocation>
        <location evidence="13">Nucleus</location>
    </subcellularLocation>
    <subcellularLocation>
        <location evidence="13">Chromosome</location>
        <location evidence="13">Telomere</location>
    </subcellularLocation>
</comment>
<dbReference type="EC" id="2.7.7.49" evidence="2 13"/>
<feature type="compositionally biased region" description="Polar residues" evidence="14">
    <location>
        <begin position="22"/>
        <end position="33"/>
    </location>
</feature>
<keyword evidence="5 13" id="KW-0808">Transferase</keyword>
<comment type="caution">
    <text evidence="16">The sequence shown here is derived from an EMBL/GenBank/DDBJ whole genome shotgun (WGS) entry which is preliminary data.</text>
</comment>
<dbReference type="PANTHER" id="PTHR12066">
    <property type="entry name" value="TELOMERASE REVERSE TRANSCRIPTASE"/>
    <property type="match status" value="1"/>
</dbReference>
<dbReference type="Gene3D" id="3.30.70.2630">
    <property type="match status" value="1"/>
</dbReference>
<sequence length="1169" mass="131902">MKRKRAAHAGDENPTSKKASRLSDQSSAATTASVEHPVLSRLYPTVVTLRHYLLSRLPASSRLKARRRKLSQLGLLEHPGHGDTAPPAPGVDLELGELLDTTLVGVLPGDGAARREDVEKQTSRDLDSFSQEVSASNNSPGTFKPGYFLQAEIVDFVIWRLFKRSTSYRPAHLLCHGFQRSSGQGRHVPQETAHSIPGLSSNYRNTNVEALKGPPWSRLHAFLGKPASLIMMDLLTDCAIFMSVKNCEGSGNLLQLSGLPISDQKPAYAPEPVTTAPPNPFSSKRLNSLASEDRQPNAIAFVRNRMLYARAALNAKGGVRFGMRHIHVLNRFPDLDNHHQTVHVMHHIFPRQYGLHNVFTSMVDKRETTMAFKDYTLREKEIHQAMCRELPEVNRTEEAMLRWKQRVPKRLRGEPLALVNKLRKLNTRCSYMELLRHYCPVEGLNLSSKPVWRKSVLQPKDDISMAVVPDENASDARSSIPKAKAVDDTCFTDMTCPTAHVSAFCRAAVAKVIPNAFWGSDSNKRIIMFWIDHFISLRRFENLTLHQVMDKIQISTLAWLRAPGQEDGVKMAKSDHDKRKEIFLELVYWVFDSFLIPLVRSNFHVTESNVHRNRLFYFRHDVWRMLSEPSLSNLRLNLFEDVPTETASKLLNARSLGFSKIRLLPKKSGVRIITNLKRRQQIMRNGAMVLGRSINSVMTPAFNVITYEKLLNPERFGSSLFSVGDMFPKLAAFKQSLIEQDLGDSPLYFAKVDVQSCFDTIPQQRLLTMVDGLLSMQRYHTGKHVEVRALGQLQRLDGQYVNPLPQKRYVAHSAGADVIDPFDRLVEEKLVGSKANTVFVNTAAQKFETKDDLMQLLREHVERNLVKIGKRFYRQKTGIPQGSVLSTILCNFFYAELERDVLSFALGSDCLLLRLLDDFCLVTTNRGHAERFVQVMHRGHAGYGVVVKCSKSLANFDVATEDGCRVSRCVSDVRFPYCGVQIDMRTLEVSKSNERASAANISDSLTVDWAKVPGQTFHRKALNGFKIQLQAMLIDTSFNSVTTVLANLYQSFQEAAVRCFEYARSLSKARPIRSGLLISTVDSMAALASVMLQRRTRSRAAQNAEKIRGTISRRQVQWLASRAFCTVFQRRQTQHGALLAWLRAQMAAVRPGNSAERRMLEDAARLACM</sequence>
<keyword evidence="8 13" id="KW-0460">Magnesium</keyword>
<dbReference type="EMBL" id="WVTA01000021">
    <property type="protein sequence ID" value="KAK3197266.1"/>
    <property type="molecule type" value="Genomic_DNA"/>
</dbReference>
<dbReference type="Gene3D" id="1.10.357.90">
    <property type="match status" value="1"/>
</dbReference>
<keyword evidence="4 13" id="KW-0158">Chromosome</keyword>
<evidence type="ECO:0000256" key="3">
    <source>
        <dbReference type="ARBA" id="ARBA00016182"/>
    </source>
</evidence>
<feature type="region of interest" description="Disordered" evidence="14">
    <location>
        <begin position="1"/>
        <end position="33"/>
    </location>
</feature>
<comment type="similarity">
    <text evidence="1 13">Belongs to the reverse transcriptase family. Telomerase subfamily.</text>
</comment>
<evidence type="ECO:0000256" key="13">
    <source>
        <dbReference type="RuleBase" id="RU365061"/>
    </source>
</evidence>
<feature type="domain" description="Reverse transcriptase" evidence="15">
    <location>
        <begin position="645"/>
        <end position="982"/>
    </location>
</feature>
<evidence type="ECO:0000256" key="7">
    <source>
        <dbReference type="ARBA" id="ARBA00022723"/>
    </source>
</evidence>
<evidence type="ECO:0000256" key="11">
    <source>
        <dbReference type="ARBA" id="ARBA00023242"/>
    </source>
</evidence>
<dbReference type="GO" id="GO:0042162">
    <property type="term" value="F:telomeric DNA binding"/>
    <property type="evidence" value="ECO:0007669"/>
    <property type="project" value="TreeGrafter"/>
</dbReference>
<evidence type="ECO:0000256" key="14">
    <source>
        <dbReference type="SAM" id="MobiDB-lite"/>
    </source>
</evidence>
<dbReference type="Pfam" id="PF12009">
    <property type="entry name" value="Telomerase_RBD"/>
    <property type="match status" value="1"/>
</dbReference>
<name>A0AAN6LL23_9PLEO</name>
<dbReference type="Gene3D" id="1.10.132.70">
    <property type="match status" value="1"/>
</dbReference>
<dbReference type="GO" id="GO:0070034">
    <property type="term" value="F:telomerase RNA binding"/>
    <property type="evidence" value="ECO:0007669"/>
    <property type="project" value="TreeGrafter"/>
</dbReference>
<evidence type="ECO:0000256" key="10">
    <source>
        <dbReference type="ARBA" id="ARBA00022918"/>
    </source>
</evidence>